<dbReference type="SUPFAM" id="SSF56935">
    <property type="entry name" value="Porins"/>
    <property type="match status" value="1"/>
</dbReference>
<protein>
    <submittedName>
        <fullName evidence="1">Phosphate-selective porin OprO/OprP</fullName>
    </submittedName>
</protein>
<dbReference type="OrthoDB" id="9807854at2"/>
<keyword evidence="2" id="KW-1185">Reference proteome</keyword>
<comment type="caution">
    <text evidence="1">The sequence shown here is derived from an EMBL/GenBank/DDBJ whole genome shotgun (WGS) entry which is preliminary data.</text>
</comment>
<gene>
    <name evidence="1" type="ORF">C7446_2417</name>
</gene>
<dbReference type="InterPro" id="IPR023614">
    <property type="entry name" value="Porin_dom_sf"/>
</dbReference>
<dbReference type="Gene3D" id="2.40.160.10">
    <property type="entry name" value="Porin"/>
    <property type="match status" value="1"/>
</dbReference>
<organism evidence="1 2">
    <name type="scientific">Kushneria sinocarnis</name>
    <dbReference type="NCBI Taxonomy" id="595502"/>
    <lineage>
        <taxon>Bacteria</taxon>
        <taxon>Pseudomonadati</taxon>
        <taxon>Pseudomonadota</taxon>
        <taxon>Gammaproteobacteria</taxon>
        <taxon>Oceanospirillales</taxon>
        <taxon>Halomonadaceae</taxon>
        <taxon>Kushneria</taxon>
    </lineage>
</organism>
<proteinExistence type="predicted"/>
<dbReference type="InterPro" id="IPR010870">
    <property type="entry name" value="Porin_O/P"/>
</dbReference>
<evidence type="ECO:0000313" key="1">
    <source>
        <dbReference type="EMBL" id="RKQ97001.1"/>
    </source>
</evidence>
<dbReference type="Pfam" id="PF07396">
    <property type="entry name" value="Porin_O_P"/>
    <property type="match status" value="1"/>
</dbReference>
<name>A0A420WU86_9GAMM</name>
<dbReference type="EMBL" id="RBIN01000007">
    <property type="protein sequence ID" value="RKQ97001.1"/>
    <property type="molecule type" value="Genomic_DNA"/>
</dbReference>
<sequence length="420" mass="45698">MRCDVISFNKRTLLPRQARRLLPPLLGLWATLGPGVPALPASADEAGSSVTLTEGALGLKSTDDRFAIRLHGLIQADGAVFDQDRTELGNGTDMRNAKLIVKGHVQHDWGYKFQVNFAKEDNRQLEDIFLQYRGFRPTTITVGNVKQPFSLAFLNGNRNATFMEFAMIHEALVPKRRIGLMAGSHGEHWTARLGGFGNRVQDEDSAGDSGASVVGRGVWTPVRSQRRLVLAGLAGQYRSLGDRHRVAIKSRPGTHVTNQRLVGFGPHTGFAPITDARSVTAGDAQVAVVHGPLAVQGEFVHKRVGRKESHFDARGGYVQASYFLTGESRASAYRPGKGAFGAITPIHPYGAWQVALRYDTLALNDDGMQGGHAQNLTAGVNWYANRHVRFSANYIRIDAARPGGPDNRANAFAARAQLGF</sequence>
<evidence type="ECO:0000313" key="2">
    <source>
        <dbReference type="Proteomes" id="UP000281975"/>
    </source>
</evidence>
<reference evidence="1 2" key="1">
    <citation type="submission" date="2018-10" db="EMBL/GenBank/DDBJ databases">
        <title>Genomic Encyclopedia of Type Strains, Phase IV (KMG-IV): sequencing the most valuable type-strain genomes for metagenomic binning, comparative biology and taxonomic classification.</title>
        <authorList>
            <person name="Goeker M."/>
        </authorList>
    </citation>
    <scope>NUCLEOTIDE SEQUENCE [LARGE SCALE GENOMIC DNA]</scope>
    <source>
        <strain evidence="1 2">DSM 23229</strain>
    </source>
</reference>
<accession>A0A420WU86</accession>
<dbReference type="Proteomes" id="UP000281975">
    <property type="component" value="Unassembled WGS sequence"/>
</dbReference>
<dbReference type="AlphaFoldDB" id="A0A420WU86"/>